<protein>
    <recommendedName>
        <fullName evidence="7">tRNA (guanine-N(7)-)-methyltransferase</fullName>
        <ecNumber evidence="7">2.1.1.33</ecNumber>
    </recommendedName>
    <alternativeName>
        <fullName evidence="7">tRNA (guanine(46)-N(7))-methyltransferase</fullName>
    </alternativeName>
    <alternativeName>
        <fullName evidence="7">tRNA(m7G46)-methyltransferase</fullName>
    </alternativeName>
</protein>
<keyword evidence="4 7" id="KW-0808">Transferase</keyword>
<dbReference type="PANTHER" id="PTHR23417">
    <property type="entry name" value="3-DEOXY-D-MANNO-OCTULOSONIC-ACID TRANSFERASE/TRNA GUANINE-N 7 - -METHYLTRANSFERASE"/>
    <property type="match status" value="1"/>
</dbReference>
<dbReference type="NCBIfam" id="NF001080">
    <property type="entry name" value="PRK00121.2-2"/>
    <property type="match status" value="1"/>
</dbReference>
<keyword evidence="5 7" id="KW-0949">S-adenosyl-L-methionine</keyword>
<sequence>MKKKQERFKIIEERSNVIEPSKSLYQTIKGKWRSEYFKNDNPITVELACGRGEYTIGLAAQFPDRNYIGVDIKGERIWKGSTWAVEQNLQNVAFLRTQILMIENFLEDKEVDEIWLTFPDPRPRKRDVKRRLTSPRFIELYKKLTKPGAYIRLKTDNTSLFEYTLEEMQSRQDIDDLRYTFDVYNSELRPECFDIKTRYEQEFANKGESIKYLRFRFKL</sequence>
<dbReference type="EMBL" id="JAHESD010000015">
    <property type="protein sequence ID" value="MBT1703468.1"/>
    <property type="molecule type" value="Genomic_DNA"/>
</dbReference>
<reference evidence="8 9" key="1">
    <citation type="submission" date="2021-05" db="EMBL/GenBank/DDBJ databases">
        <title>A Polyphasic approach of four new species of the genus Ohtaekwangia: Ohtaekwangia histidinii sp. nov., Ohtaekwangia cretensis sp. nov., Ohtaekwangia indiensis sp. nov., Ohtaekwangia reichenbachii sp. nov. from diverse environment.</title>
        <authorList>
            <person name="Octaviana S."/>
        </authorList>
    </citation>
    <scope>NUCLEOTIDE SEQUENCE [LARGE SCALE GENOMIC DNA]</scope>
    <source>
        <strain evidence="8 9">PWU20</strain>
    </source>
</reference>
<name>A0ABS5VPV4_9BACT</name>
<comment type="pathway">
    <text evidence="7">tRNA modification; N(7)-methylguanine-tRNA biosynthesis.</text>
</comment>
<evidence type="ECO:0000256" key="4">
    <source>
        <dbReference type="ARBA" id="ARBA00022679"/>
    </source>
</evidence>
<evidence type="ECO:0000256" key="1">
    <source>
        <dbReference type="ARBA" id="ARBA00000142"/>
    </source>
</evidence>
<dbReference type="Proteomes" id="UP000772618">
    <property type="component" value="Unassembled WGS sequence"/>
</dbReference>
<dbReference type="Pfam" id="PF02390">
    <property type="entry name" value="Methyltransf_4"/>
    <property type="match status" value="1"/>
</dbReference>
<keyword evidence="6 7" id="KW-0819">tRNA processing</keyword>
<dbReference type="PANTHER" id="PTHR23417:SF14">
    <property type="entry name" value="PENTACOTRIPEPTIDE-REPEAT REGION OF PRORP DOMAIN-CONTAINING PROTEIN"/>
    <property type="match status" value="1"/>
</dbReference>
<dbReference type="InterPro" id="IPR055361">
    <property type="entry name" value="tRNA_methyltr_TrmB_bact"/>
</dbReference>
<evidence type="ECO:0000313" key="9">
    <source>
        <dbReference type="Proteomes" id="UP000772618"/>
    </source>
</evidence>
<comment type="similarity">
    <text evidence="7">Belongs to the class I-like SAM-binding methyltransferase superfamily. TrmB family.</text>
</comment>
<proteinExistence type="inferred from homology"/>
<dbReference type="GO" id="GO:0008176">
    <property type="term" value="F:tRNA (guanine(46)-N7)-methyltransferase activity"/>
    <property type="evidence" value="ECO:0007669"/>
    <property type="project" value="UniProtKB-EC"/>
</dbReference>
<dbReference type="InterPro" id="IPR029063">
    <property type="entry name" value="SAM-dependent_MTases_sf"/>
</dbReference>
<feature type="binding site" evidence="7">
    <location>
        <position position="46"/>
    </location>
    <ligand>
        <name>S-adenosyl-L-methionine</name>
        <dbReference type="ChEBI" id="CHEBI:59789"/>
    </ligand>
</feature>
<dbReference type="EC" id="2.1.1.33" evidence="7"/>
<dbReference type="NCBIfam" id="TIGR00091">
    <property type="entry name" value="tRNA (guanosine(46)-N7)-methyltransferase TrmB"/>
    <property type="match status" value="1"/>
</dbReference>
<comment type="caution">
    <text evidence="8">The sequence shown here is derived from an EMBL/GenBank/DDBJ whole genome shotgun (WGS) entry which is preliminary data.</text>
</comment>
<evidence type="ECO:0000256" key="6">
    <source>
        <dbReference type="ARBA" id="ARBA00022694"/>
    </source>
</evidence>
<feature type="binding site" evidence="7">
    <location>
        <position position="120"/>
    </location>
    <ligand>
        <name>S-adenosyl-L-methionine</name>
        <dbReference type="ChEBI" id="CHEBI:59789"/>
    </ligand>
</feature>
<gene>
    <name evidence="7 8" type="primary">trmB</name>
    <name evidence="8" type="ORF">KK060_09270</name>
</gene>
<evidence type="ECO:0000256" key="3">
    <source>
        <dbReference type="ARBA" id="ARBA00022603"/>
    </source>
</evidence>
<evidence type="ECO:0000256" key="2">
    <source>
        <dbReference type="ARBA" id="ARBA00003015"/>
    </source>
</evidence>
<keyword evidence="3 7" id="KW-0489">Methyltransferase</keyword>
<comment type="caution">
    <text evidence="7">Lacks conserved residue(s) required for the propagation of feature annotation.</text>
</comment>
<feature type="binding site" evidence="7">
    <location>
        <begin position="197"/>
        <end position="200"/>
    </location>
    <ligand>
        <name>substrate</name>
    </ligand>
</feature>
<organism evidence="8 9">
    <name type="scientific">Chryseosolibacter indicus</name>
    <dbReference type="NCBI Taxonomy" id="2782351"/>
    <lineage>
        <taxon>Bacteria</taxon>
        <taxon>Pseudomonadati</taxon>
        <taxon>Bacteroidota</taxon>
        <taxon>Cytophagia</taxon>
        <taxon>Cytophagales</taxon>
        <taxon>Chryseotaleaceae</taxon>
        <taxon>Chryseosolibacter</taxon>
    </lineage>
</organism>
<evidence type="ECO:0000256" key="7">
    <source>
        <dbReference type="HAMAP-Rule" id="MF_01057"/>
    </source>
</evidence>
<dbReference type="Gene3D" id="3.40.50.150">
    <property type="entry name" value="Vaccinia Virus protein VP39"/>
    <property type="match status" value="1"/>
</dbReference>
<dbReference type="RefSeq" id="WP_254153429.1">
    <property type="nucleotide sequence ID" value="NZ_JAHESD010000015.1"/>
</dbReference>
<evidence type="ECO:0000313" key="8">
    <source>
        <dbReference type="EMBL" id="MBT1703468.1"/>
    </source>
</evidence>
<comment type="function">
    <text evidence="2 7">Catalyzes the formation of N(7)-methylguanine at position 46 (m7G46) in tRNA.</text>
</comment>
<dbReference type="CDD" id="cd02440">
    <property type="entry name" value="AdoMet_MTases"/>
    <property type="match status" value="1"/>
</dbReference>
<feature type="binding site" evidence="7">
    <location>
        <position position="71"/>
    </location>
    <ligand>
        <name>S-adenosyl-L-methionine</name>
        <dbReference type="ChEBI" id="CHEBI:59789"/>
    </ligand>
</feature>
<dbReference type="HAMAP" id="MF_01057">
    <property type="entry name" value="tRNA_methyltr_TrmB"/>
    <property type="match status" value="1"/>
</dbReference>
<evidence type="ECO:0000256" key="5">
    <source>
        <dbReference type="ARBA" id="ARBA00022691"/>
    </source>
</evidence>
<dbReference type="PROSITE" id="PS51625">
    <property type="entry name" value="SAM_MT_TRMB"/>
    <property type="match status" value="1"/>
</dbReference>
<keyword evidence="9" id="KW-1185">Reference proteome</keyword>
<comment type="catalytic activity">
    <reaction evidence="1 7">
        <text>guanosine(46) in tRNA + S-adenosyl-L-methionine = N(7)-methylguanosine(46) in tRNA + S-adenosyl-L-homocysteine</text>
        <dbReference type="Rhea" id="RHEA:42708"/>
        <dbReference type="Rhea" id="RHEA-COMP:10188"/>
        <dbReference type="Rhea" id="RHEA-COMP:10189"/>
        <dbReference type="ChEBI" id="CHEBI:57856"/>
        <dbReference type="ChEBI" id="CHEBI:59789"/>
        <dbReference type="ChEBI" id="CHEBI:74269"/>
        <dbReference type="ChEBI" id="CHEBI:74480"/>
        <dbReference type="EC" id="2.1.1.33"/>
    </reaction>
</comment>
<feature type="binding site" evidence="7">
    <location>
        <position position="156"/>
    </location>
    <ligand>
        <name>substrate</name>
    </ligand>
</feature>
<accession>A0ABS5VPV4</accession>
<dbReference type="InterPro" id="IPR003358">
    <property type="entry name" value="tRNA_(Gua-N-7)_MeTrfase_Trmb"/>
</dbReference>
<dbReference type="SUPFAM" id="SSF53335">
    <property type="entry name" value="S-adenosyl-L-methionine-dependent methyltransferases"/>
    <property type="match status" value="1"/>
</dbReference>